<dbReference type="EMBL" id="AF232233">
    <property type="protein sequence ID" value="AAQ13964.1"/>
    <property type="molecule type" value="Genomic_DNA"/>
</dbReference>
<dbReference type="RefSeq" id="YP_164083.1">
    <property type="nucleotide sequence ID" value="NC_006548.1"/>
</dbReference>
<organism evidence="2 3">
    <name type="scientific">Pseudomonas phage B3</name>
    <dbReference type="NCBI Taxonomy" id="151599"/>
    <lineage>
        <taxon>Viruses</taxon>
        <taxon>Duplodnaviria</taxon>
        <taxon>Heunggongvirae</taxon>
        <taxon>Uroviricota</taxon>
        <taxon>Caudoviricetes</taxon>
        <taxon>Guarnerosvirinae</taxon>
        <taxon>Beetrevirus</taxon>
        <taxon>Beetrevirus B3</taxon>
    </lineage>
</organism>
<evidence type="ECO:0000313" key="3">
    <source>
        <dbReference type="Proteomes" id="UP000002116"/>
    </source>
</evidence>
<protein>
    <submittedName>
        <fullName evidence="2">Uncharacterized protein</fullName>
    </submittedName>
</protein>
<proteinExistence type="predicted"/>
<dbReference type="KEGG" id="vg:3192615"/>
<dbReference type="GeneID" id="3192615"/>
<dbReference type="Proteomes" id="UP000002116">
    <property type="component" value="Segment"/>
</dbReference>
<evidence type="ECO:0000256" key="1">
    <source>
        <dbReference type="SAM" id="MobiDB-lite"/>
    </source>
</evidence>
<gene>
    <name evidence="2" type="ORF">B3ORF46</name>
</gene>
<name>Q5ZQW9_9CAUD</name>
<feature type="region of interest" description="Disordered" evidence="1">
    <location>
        <begin position="1"/>
        <end position="26"/>
    </location>
</feature>
<accession>Q5ZQW9</accession>
<keyword evidence="3" id="KW-1185">Reference proteome</keyword>
<reference evidence="2 3" key="1">
    <citation type="journal article" date="2004" name="J. Bacteriol.">
        <title>Complete genomic sequence of bacteriophage B3, a Mu-like phage of Pseudomonas aeruginosa.</title>
        <authorList>
            <person name="Braid M.D."/>
            <person name="Silhavy J.L."/>
            <person name="Kitts C.L."/>
            <person name="Cano R.J."/>
            <person name="Howe M.M."/>
        </authorList>
    </citation>
    <scope>NUCLEOTIDE SEQUENCE</scope>
    <source>
        <strain evidence="2">ATCC15692-B1</strain>
    </source>
</reference>
<evidence type="ECO:0000313" key="2">
    <source>
        <dbReference type="EMBL" id="AAQ13964.1"/>
    </source>
</evidence>
<sequence>MLERQLQYLVPNRQPSASPAKALPLT</sequence>